<dbReference type="SUPFAM" id="SSF51306">
    <property type="entry name" value="LexA/Signal peptidase"/>
    <property type="match status" value="1"/>
</dbReference>
<dbReference type="InterPro" id="IPR036286">
    <property type="entry name" value="LexA/Signal_pep-like_sf"/>
</dbReference>
<keyword evidence="3" id="KW-0378">Hydrolase</keyword>
<feature type="active site" evidence="9">
    <location>
        <position position="97"/>
    </location>
</feature>
<dbReference type="Pfam" id="PF10502">
    <property type="entry name" value="Peptidase_S26"/>
    <property type="match status" value="2"/>
</dbReference>
<dbReference type="InterPro" id="IPR052064">
    <property type="entry name" value="Mito_IMP1_subunit"/>
</dbReference>
<evidence type="ECO:0000256" key="3">
    <source>
        <dbReference type="ARBA" id="ARBA00022801"/>
    </source>
</evidence>
<dbReference type="Proteomes" id="UP000796880">
    <property type="component" value="Unassembled WGS sequence"/>
</dbReference>
<name>A0A8K0MKW6_9ROSA</name>
<evidence type="ECO:0000256" key="6">
    <source>
        <dbReference type="ARBA" id="ARBA00038445"/>
    </source>
</evidence>
<evidence type="ECO:0000256" key="4">
    <source>
        <dbReference type="ARBA" id="ARBA00023128"/>
    </source>
</evidence>
<comment type="function">
    <text evidence="7">Catalyzes the removal of transit peptides required for the targeting of proteins from the mitochondrial matrix, across the inner membrane, into the inter-membrane space.</text>
</comment>
<dbReference type="InterPro" id="IPR019758">
    <property type="entry name" value="Pept_S26A_signal_pept_1_CS"/>
</dbReference>
<feature type="active site" evidence="9">
    <location>
        <position position="53"/>
    </location>
</feature>
<organism evidence="11 12">
    <name type="scientific">Rhamnella rubrinervis</name>
    <dbReference type="NCBI Taxonomy" id="2594499"/>
    <lineage>
        <taxon>Eukaryota</taxon>
        <taxon>Viridiplantae</taxon>
        <taxon>Streptophyta</taxon>
        <taxon>Embryophyta</taxon>
        <taxon>Tracheophyta</taxon>
        <taxon>Spermatophyta</taxon>
        <taxon>Magnoliopsida</taxon>
        <taxon>eudicotyledons</taxon>
        <taxon>Gunneridae</taxon>
        <taxon>Pentapetalae</taxon>
        <taxon>rosids</taxon>
        <taxon>fabids</taxon>
        <taxon>Rosales</taxon>
        <taxon>Rhamnaceae</taxon>
        <taxon>rhamnoid group</taxon>
        <taxon>Rhamneae</taxon>
        <taxon>Rhamnella</taxon>
    </lineage>
</organism>
<evidence type="ECO:0000313" key="12">
    <source>
        <dbReference type="Proteomes" id="UP000796880"/>
    </source>
</evidence>
<comment type="subcellular location">
    <subcellularLocation>
        <location evidence="1">Mitochondrion inner membrane</location>
    </subcellularLocation>
</comment>
<dbReference type="AlphaFoldDB" id="A0A8K0MKW6"/>
<dbReference type="PROSITE" id="PS00761">
    <property type="entry name" value="SPASE_I_3"/>
    <property type="match status" value="1"/>
</dbReference>
<dbReference type="FunFam" id="2.10.109.10:FF:000014">
    <property type="entry name" value="Inner membrane protease subunit 1"/>
    <property type="match status" value="1"/>
</dbReference>
<dbReference type="EMBL" id="VOIH02000003">
    <property type="protein sequence ID" value="KAF3449901.1"/>
    <property type="molecule type" value="Genomic_DNA"/>
</dbReference>
<proteinExistence type="inferred from homology"/>
<comment type="subunit">
    <text evidence="8">Heterodimer of 2 subunits, IMP1A/B and IMP12.</text>
</comment>
<comment type="similarity">
    <text evidence="6">Belongs to the peptidase S26 family. IMP1 subfamily.</text>
</comment>
<feature type="domain" description="Peptidase S26" evidence="10">
    <location>
        <begin position="37"/>
        <end position="110"/>
    </location>
</feature>
<dbReference type="PANTHER" id="PTHR12383">
    <property type="entry name" value="PROTEASE FAMILY S26 MITOCHONDRIAL INNER MEMBRANE PROTEASE-RELATED"/>
    <property type="match status" value="1"/>
</dbReference>
<keyword evidence="5" id="KW-0472">Membrane</keyword>
<reference evidence="11" key="1">
    <citation type="submission" date="2020-03" db="EMBL/GenBank/DDBJ databases">
        <title>A high-quality chromosome-level genome assembly of a woody plant with both climbing and erect habits, Rhamnella rubrinervis.</title>
        <authorList>
            <person name="Lu Z."/>
            <person name="Yang Y."/>
            <person name="Zhu X."/>
            <person name="Sun Y."/>
        </authorList>
    </citation>
    <scope>NUCLEOTIDE SEQUENCE</scope>
    <source>
        <strain evidence="11">BYM</strain>
        <tissue evidence="11">Leaf</tissue>
    </source>
</reference>
<dbReference type="PANTHER" id="PTHR12383:SF36">
    <property type="entry name" value="MITOCHONDRIAL ATP-INDEPENDENT INNER MEMBRANE PROTEASE SUBUNIT 1B-RELATED"/>
    <property type="match status" value="1"/>
</dbReference>
<dbReference type="GO" id="GO:0006465">
    <property type="term" value="P:signal peptide processing"/>
    <property type="evidence" value="ECO:0007669"/>
    <property type="project" value="InterPro"/>
</dbReference>
<dbReference type="Gene3D" id="2.10.109.10">
    <property type="entry name" value="Umud Fragment, subunit A"/>
    <property type="match status" value="1"/>
</dbReference>
<dbReference type="InterPro" id="IPR019533">
    <property type="entry name" value="Peptidase_S26"/>
</dbReference>
<dbReference type="GO" id="GO:0004252">
    <property type="term" value="F:serine-type endopeptidase activity"/>
    <property type="evidence" value="ECO:0007669"/>
    <property type="project" value="InterPro"/>
</dbReference>
<dbReference type="InterPro" id="IPR000223">
    <property type="entry name" value="Pept_S26A_signal_pept_1"/>
</dbReference>
<evidence type="ECO:0000256" key="5">
    <source>
        <dbReference type="ARBA" id="ARBA00023136"/>
    </source>
</evidence>
<evidence type="ECO:0000256" key="8">
    <source>
        <dbReference type="ARBA" id="ARBA00064368"/>
    </source>
</evidence>
<evidence type="ECO:0000256" key="1">
    <source>
        <dbReference type="ARBA" id="ARBA00004273"/>
    </source>
</evidence>
<keyword evidence="2" id="KW-0999">Mitochondrion inner membrane</keyword>
<protein>
    <recommendedName>
        <fullName evidence="10">Peptidase S26 domain-containing protein</fullName>
    </recommendedName>
</protein>
<dbReference type="GO" id="GO:0006627">
    <property type="term" value="P:protein processing involved in protein targeting to mitochondrion"/>
    <property type="evidence" value="ECO:0007669"/>
    <property type="project" value="TreeGrafter"/>
</dbReference>
<evidence type="ECO:0000256" key="2">
    <source>
        <dbReference type="ARBA" id="ARBA00022792"/>
    </source>
</evidence>
<keyword evidence="12" id="KW-1185">Reference proteome</keyword>
<comment type="caution">
    <text evidence="11">The sequence shown here is derived from an EMBL/GenBank/DDBJ whole genome shotgun (WGS) entry which is preliminary data.</text>
</comment>
<sequence length="287" mass="32171">MVLGNLREILYVMKEKSVVREAWDKTLVLAKFLCGLRVTNTYLCTVVVPYGPSMLPTLSLTGDLLLAERISTRFDMVRRGDIVLVRSPEVPRKVVTKRLIGMEGDSVSYVVDPQNSDRCETIVVPKGHVWVEGDNVYVSNDSRKFGPVPYGLIEAKVLWRAKGIDLGVLVYAIPINDHFLLSHSTKGKIDKAARTLELKLMDVLAEMSSKEEKILNDEVAAVVGPIKHAEIRCFLEWKVTLCTNIILNMATQGFWITGTKENEGCSGIRRVFCGRGLEDLAETLKFW</sequence>
<dbReference type="CDD" id="cd06530">
    <property type="entry name" value="S26_SPase_I"/>
    <property type="match status" value="1"/>
</dbReference>
<evidence type="ECO:0000259" key="10">
    <source>
        <dbReference type="Pfam" id="PF10502"/>
    </source>
</evidence>
<keyword evidence="4" id="KW-0496">Mitochondrion</keyword>
<feature type="domain" description="Peptidase S26" evidence="10">
    <location>
        <begin position="118"/>
        <end position="158"/>
    </location>
</feature>
<dbReference type="PRINTS" id="PR00727">
    <property type="entry name" value="LEADERPTASE"/>
</dbReference>
<dbReference type="GO" id="GO:0042720">
    <property type="term" value="C:mitochondrial inner membrane peptidase complex"/>
    <property type="evidence" value="ECO:0007669"/>
    <property type="project" value="TreeGrafter"/>
</dbReference>
<gene>
    <name evidence="11" type="ORF">FNV43_RR05980</name>
</gene>
<accession>A0A8K0MKW6</accession>
<evidence type="ECO:0000256" key="9">
    <source>
        <dbReference type="PIRSR" id="PIRSR600223-1"/>
    </source>
</evidence>
<dbReference type="OrthoDB" id="308440at2759"/>
<evidence type="ECO:0000256" key="7">
    <source>
        <dbReference type="ARBA" id="ARBA00054895"/>
    </source>
</evidence>
<evidence type="ECO:0000313" key="11">
    <source>
        <dbReference type="EMBL" id="KAF3449901.1"/>
    </source>
</evidence>